<keyword evidence="3" id="KW-1185">Reference proteome</keyword>
<dbReference type="Proteomes" id="UP000799436">
    <property type="component" value="Unassembled WGS sequence"/>
</dbReference>
<evidence type="ECO:0000313" key="3">
    <source>
        <dbReference type="Proteomes" id="UP000799436"/>
    </source>
</evidence>
<sequence>MNKQATFLIMQTDNPERKANMSPRSWQSHSSKSSSSESLICIDKLKDAHIDRRSSNTILAERQQTRPVTYNQHSSLLEASRINDAHKMMRRLFRRSQPTTTTPVGARVLKALKEQHSFWEAHAHCGTDYDINEEDLRKITDVDYRRKGANDIWYATTVGRLGFQKALEHLAELQVLPRTATQEAARLRLKGAWDRPPSETNPDLYIKIVHDLDSLLFGGELNGRLLATWEDKITPFLHPGVPPEKQPHPHFRRYPDRWRDTLRGWCNPASFRLLGLQKAHICLNKDLYLQCERRVMWGLVIFEMIIAYVNLGCGHFGNDGMAIGGEIGGEVGRVRERCVRLLGLEGLEDRDVENGWLPVPERVDDEAV</sequence>
<evidence type="ECO:0000313" key="2">
    <source>
        <dbReference type="EMBL" id="KAF2770138.1"/>
    </source>
</evidence>
<name>A0A6G1LCJ4_9PEZI</name>
<feature type="compositionally biased region" description="Polar residues" evidence="1">
    <location>
        <begin position="1"/>
        <end position="13"/>
    </location>
</feature>
<organism evidence="2 3">
    <name type="scientific">Teratosphaeria nubilosa</name>
    <dbReference type="NCBI Taxonomy" id="161662"/>
    <lineage>
        <taxon>Eukaryota</taxon>
        <taxon>Fungi</taxon>
        <taxon>Dikarya</taxon>
        <taxon>Ascomycota</taxon>
        <taxon>Pezizomycotina</taxon>
        <taxon>Dothideomycetes</taxon>
        <taxon>Dothideomycetidae</taxon>
        <taxon>Mycosphaerellales</taxon>
        <taxon>Teratosphaeriaceae</taxon>
        <taxon>Teratosphaeria</taxon>
    </lineage>
</organism>
<evidence type="ECO:0000256" key="1">
    <source>
        <dbReference type="SAM" id="MobiDB-lite"/>
    </source>
</evidence>
<protein>
    <submittedName>
        <fullName evidence="2">Uncharacterized protein</fullName>
    </submittedName>
</protein>
<dbReference type="OrthoDB" id="3907099at2759"/>
<gene>
    <name evidence="2" type="ORF">EJ03DRAFT_80565</name>
</gene>
<feature type="region of interest" description="Disordered" evidence="1">
    <location>
        <begin position="1"/>
        <end position="33"/>
    </location>
</feature>
<dbReference type="EMBL" id="ML995828">
    <property type="protein sequence ID" value="KAF2770138.1"/>
    <property type="molecule type" value="Genomic_DNA"/>
</dbReference>
<proteinExistence type="predicted"/>
<dbReference type="AlphaFoldDB" id="A0A6G1LCJ4"/>
<reference evidence="2" key="1">
    <citation type="journal article" date="2020" name="Stud. Mycol.">
        <title>101 Dothideomycetes genomes: a test case for predicting lifestyles and emergence of pathogens.</title>
        <authorList>
            <person name="Haridas S."/>
            <person name="Albert R."/>
            <person name="Binder M."/>
            <person name="Bloem J."/>
            <person name="Labutti K."/>
            <person name="Salamov A."/>
            <person name="Andreopoulos B."/>
            <person name="Baker S."/>
            <person name="Barry K."/>
            <person name="Bills G."/>
            <person name="Bluhm B."/>
            <person name="Cannon C."/>
            <person name="Castanera R."/>
            <person name="Culley D."/>
            <person name="Daum C."/>
            <person name="Ezra D."/>
            <person name="Gonzalez J."/>
            <person name="Henrissat B."/>
            <person name="Kuo A."/>
            <person name="Liang C."/>
            <person name="Lipzen A."/>
            <person name="Lutzoni F."/>
            <person name="Magnuson J."/>
            <person name="Mondo S."/>
            <person name="Nolan M."/>
            <person name="Ohm R."/>
            <person name="Pangilinan J."/>
            <person name="Park H.-J."/>
            <person name="Ramirez L."/>
            <person name="Alfaro M."/>
            <person name="Sun H."/>
            <person name="Tritt A."/>
            <person name="Yoshinaga Y."/>
            <person name="Zwiers L.-H."/>
            <person name="Turgeon B."/>
            <person name="Goodwin S."/>
            <person name="Spatafora J."/>
            <person name="Crous P."/>
            <person name="Grigoriev I."/>
        </authorList>
    </citation>
    <scope>NUCLEOTIDE SEQUENCE</scope>
    <source>
        <strain evidence="2">CBS 116005</strain>
    </source>
</reference>
<feature type="compositionally biased region" description="Low complexity" evidence="1">
    <location>
        <begin position="22"/>
        <end position="33"/>
    </location>
</feature>
<accession>A0A6G1LCJ4</accession>